<reference evidence="2 4" key="1">
    <citation type="journal article" date="2020" name="Stud. Mycol.">
        <title>101 Dothideomycetes genomes: a test case for predicting lifestyles and emergence of pathogens.</title>
        <authorList>
            <person name="Haridas S."/>
            <person name="Albert R."/>
            <person name="Binder M."/>
            <person name="Bloem J."/>
            <person name="Labutti K."/>
            <person name="Salamov A."/>
            <person name="Andreopoulos B."/>
            <person name="Baker S."/>
            <person name="Barry K."/>
            <person name="Bills G."/>
            <person name="Bluhm B."/>
            <person name="Cannon C."/>
            <person name="Castanera R."/>
            <person name="Culley D."/>
            <person name="Daum C."/>
            <person name="Ezra D."/>
            <person name="Gonzalez J."/>
            <person name="Henrissat B."/>
            <person name="Kuo A."/>
            <person name="Liang C."/>
            <person name="Lipzen A."/>
            <person name="Lutzoni F."/>
            <person name="Magnuson J."/>
            <person name="Mondo S."/>
            <person name="Nolan M."/>
            <person name="Ohm R."/>
            <person name="Pangilinan J."/>
            <person name="Park H.-J."/>
            <person name="Ramirez L."/>
            <person name="Alfaro M."/>
            <person name="Sun H."/>
            <person name="Tritt A."/>
            <person name="Yoshinaga Y."/>
            <person name="Zwiers L.-H."/>
            <person name="Turgeon B."/>
            <person name="Goodwin S."/>
            <person name="Spatafora J."/>
            <person name="Crous P."/>
            <person name="Grigoriev I."/>
        </authorList>
    </citation>
    <scope>NUCLEOTIDE SEQUENCE</scope>
    <source>
        <strain evidence="2 4">CBS 304.34</strain>
    </source>
</reference>
<feature type="compositionally biased region" description="Polar residues" evidence="1">
    <location>
        <begin position="87"/>
        <end position="96"/>
    </location>
</feature>
<feature type="compositionally biased region" description="Low complexity" evidence="1">
    <location>
        <begin position="97"/>
        <end position="119"/>
    </location>
</feature>
<name>A0A6A6YFZ2_9PEZI</name>
<gene>
    <name evidence="2 4" type="ORF">BDZ99DRAFT_572621</name>
</gene>
<dbReference type="AlphaFoldDB" id="A0A6A6YFZ2"/>
<evidence type="ECO:0000313" key="4">
    <source>
        <dbReference type="RefSeq" id="XP_033574685.1"/>
    </source>
</evidence>
<reference evidence="4" key="3">
    <citation type="submission" date="2025-04" db="UniProtKB">
        <authorList>
            <consortium name="RefSeq"/>
        </authorList>
    </citation>
    <scope>IDENTIFICATION</scope>
    <source>
        <strain evidence="4">CBS 304.34</strain>
    </source>
</reference>
<protein>
    <submittedName>
        <fullName evidence="2 4">Uncharacterized protein</fullName>
    </submittedName>
</protein>
<dbReference type="RefSeq" id="XP_033574685.1">
    <property type="nucleotide sequence ID" value="XM_033728217.1"/>
</dbReference>
<proteinExistence type="predicted"/>
<accession>A0A6A6YFZ2</accession>
<evidence type="ECO:0000313" key="2">
    <source>
        <dbReference type="EMBL" id="KAF2807721.1"/>
    </source>
</evidence>
<dbReference type="GeneID" id="54469110"/>
<sequence>MAASQIFTTLLGSAFADVRFARDDTTQQQRDDGATFPSGVYFRTSISAPARRDGLQIALGRPLRAICEASSPASPHTAHSAPRPLSTARTQSKTDQPATRDPAMAPTATAAASSPDAADWCNGRPRPQNARQAASVAVASRASRHAVMALPTPTPASSLSTIRLAVG</sequence>
<dbReference type="EMBL" id="MU003704">
    <property type="protein sequence ID" value="KAF2807721.1"/>
    <property type="molecule type" value="Genomic_DNA"/>
</dbReference>
<keyword evidence="3" id="KW-1185">Reference proteome</keyword>
<feature type="compositionally biased region" description="Low complexity" evidence="1">
    <location>
        <begin position="69"/>
        <end position="84"/>
    </location>
</feature>
<evidence type="ECO:0000256" key="1">
    <source>
        <dbReference type="SAM" id="MobiDB-lite"/>
    </source>
</evidence>
<evidence type="ECO:0000313" key="3">
    <source>
        <dbReference type="Proteomes" id="UP000504636"/>
    </source>
</evidence>
<dbReference type="Proteomes" id="UP000504636">
    <property type="component" value="Unplaced"/>
</dbReference>
<feature type="region of interest" description="Disordered" evidence="1">
    <location>
        <begin position="68"/>
        <end position="135"/>
    </location>
</feature>
<organism evidence="2">
    <name type="scientific">Mytilinidion resinicola</name>
    <dbReference type="NCBI Taxonomy" id="574789"/>
    <lineage>
        <taxon>Eukaryota</taxon>
        <taxon>Fungi</taxon>
        <taxon>Dikarya</taxon>
        <taxon>Ascomycota</taxon>
        <taxon>Pezizomycotina</taxon>
        <taxon>Dothideomycetes</taxon>
        <taxon>Pleosporomycetidae</taxon>
        <taxon>Mytilinidiales</taxon>
        <taxon>Mytilinidiaceae</taxon>
        <taxon>Mytilinidion</taxon>
    </lineage>
</organism>
<reference evidence="4" key="2">
    <citation type="submission" date="2020-04" db="EMBL/GenBank/DDBJ databases">
        <authorList>
            <consortium name="NCBI Genome Project"/>
        </authorList>
    </citation>
    <scope>NUCLEOTIDE SEQUENCE</scope>
    <source>
        <strain evidence="4">CBS 304.34</strain>
    </source>
</reference>